<name>A0A9J6H8Y9_HAELO</name>
<evidence type="ECO:0000313" key="2">
    <source>
        <dbReference type="Proteomes" id="UP000821853"/>
    </source>
</evidence>
<comment type="caution">
    <text evidence="1">The sequence shown here is derived from an EMBL/GenBank/DDBJ whole genome shotgun (WGS) entry which is preliminary data.</text>
</comment>
<proteinExistence type="predicted"/>
<dbReference type="AlphaFoldDB" id="A0A9J6H8Y9"/>
<gene>
    <name evidence="1" type="ORF">HPB48_026207</name>
</gene>
<dbReference type="Proteomes" id="UP000821853">
    <property type="component" value="Unassembled WGS sequence"/>
</dbReference>
<sequence length="92" mass="10696">MEIPTLDSVRKAFNENDNLPNFTKTTLWRLIKDMGFTYGKRIRKLAMIVWRRKYLRAIKKFRRQGKGESLTNSPGMCDLSLAALLTRANCQS</sequence>
<accession>A0A9J6H8Y9</accession>
<reference evidence="1 2" key="1">
    <citation type="journal article" date="2020" name="Cell">
        <title>Large-Scale Comparative Analyses of Tick Genomes Elucidate Their Genetic Diversity and Vector Capacities.</title>
        <authorList>
            <consortium name="Tick Genome and Microbiome Consortium (TIGMIC)"/>
            <person name="Jia N."/>
            <person name="Wang J."/>
            <person name="Shi W."/>
            <person name="Du L."/>
            <person name="Sun Y."/>
            <person name="Zhan W."/>
            <person name="Jiang J.F."/>
            <person name="Wang Q."/>
            <person name="Zhang B."/>
            <person name="Ji P."/>
            <person name="Bell-Sakyi L."/>
            <person name="Cui X.M."/>
            <person name="Yuan T.T."/>
            <person name="Jiang B.G."/>
            <person name="Yang W.F."/>
            <person name="Lam T.T."/>
            <person name="Chang Q.C."/>
            <person name="Ding S.J."/>
            <person name="Wang X.J."/>
            <person name="Zhu J.G."/>
            <person name="Ruan X.D."/>
            <person name="Zhao L."/>
            <person name="Wei J.T."/>
            <person name="Ye R.Z."/>
            <person name="Que T.C."/>
            <person name="Du C.H."/>
            <person name="Zhou Y.H."/>
            <person name="Cheng J.X."/>
            <person name="Dai P.F."/>
            <person name="Guo W.B."/>
            <person name="Han X.H."/>
            <person name="Huang E.J."/>
            <person name="Li L.F."/>
            <person name="Wei W."/>
            <person name="Gao Y.C."/>
            <person name="Liu J.Z."/>
            <person name="Shao H.Z."/>
            <person name="Wang X."/>
            <person name="Wang C.C."/>
            <person name="Yang T.C."/>
            <person name="Huo Q.B."/>
            <person name="Li W."/>
            <person name="Chen H.Y."/>
            <person name="Chen S.E."/>
            <person name="Zhou L.G."/>
            <person name="Ni X.B."/>
            <person name="Tian J.H."/>
            <person name="Sheng Y."/>
            <person name="Liu T."/>
            <person name="Pan Y.S."/>
            <person name="Xia L.Y."/>
            <person name="Li J."/>
            <person name="Zhao F."/>
            <person name="Cao W.C."/>
        </authorList>
    </citation>
    <scope>NUCLEOTIDE SEQUENCE [LARGE SCALE GENOMIC DNA]</scope>
    <source>
        <strain evidence="1">HaeL-2018</strain>
    </source>
</reference>
<protein>
    <submittedName>
        <fullName evidence="1">Uncharacterized protein</fullName>
    </submittedName>
</protein>
<dbReference type="VEuPathDB" id="VectorBase:HLOH_053729"/>
<keyword evidence="2" id="KW-1185">Reference proteome</keyword>
<dbReference type="OrthoDB" id="10039611at2759"/>
<organism evidence="1 2">
    <name type="scientific">Haemaphysalis longicornis</name>
    <name type="common">Bush tick</name>
    <dbReference type="NCBI Taxonomy" id="44386"/>
    <lineage>
        <taxon>Eukaryota</taxon>
        <taxon>Metazoa</taxon>
        <taxon>Ecdysozoa</taxon>
        <taxon>Arthropoda</taxon>
        <taxon>Chelicerata</taxon>
        <taxon>Arachnida</taxon>
        <taxon>Acari</taxon>
        <taxon>Parasitiformes</taxon>
        <taxon>Ixodida</taxon>
        <taxon>Ixodoidea</taxon>
        <taxon>Ixodidae</taxon>
        <taxon>Haemaphysalinae</taxon>
        <taxon>Haemaphysalis</taxon>
    </lineage>
</organism>
<dbReference type="EMBL" id="JABSTR010001816">
    <property type="protein sequence ID" value="KAH9384214.1"/>
    <property type="molecule type" value="Genomic_DNA"/>
</dbReference>
<evidence type="ECO:0000313" key="1">
    <source>
        <dbReference type="EMBL" id="KAH9384214.1"/>
    </source>
</evidence>